<protein>
    <submittedName>
        <fullName evidence="2">704_t:CDS:1</fullName>
    </submittedName>
</protein>
<organism evidence="2 3">
    <name type="scientific">Ambispora gerdemannii</name>
    <dbReference type="NCBI Taxonomy" id="144530"/>
    <lineage>
        <taxon>Eukaryota</taxon>
        <taxon>Fungi</taxon>
        <taxon>Fungi incertae sedis</taxon>
        <taxon>Mucoromycota</taxon>
        <taxon>Glomeromycotina</taxon>
        <taxon>Glomeromycetes</taxon>
        <taxon>Archaeosporales</taxon>
        <taxon>Ambisporaceae</taxon>
        <taxon>Ambispora</taxon>
    </lineage>
</organism>
<evidence type="ECO:0000256" key="1">
    <source>
        <dbReference type="SAM" id="MobiDB-lite"/>
    </source>
</evidence>
<evidence type="ECO:0000313" key="3">
    <source>
        <dbReference type="Proteomes" id="UP000789831"/>
    </source>
</evidence>
<feature type="region of interest" description="Disordered" evidence="1">
    <location>
        <begin position="31"/>
        <end position="56"/>
    </location>
</feature>
<evidence type="ECO:0000313" key="2">
    <source>
        <dbReference type="EMBL" id="CAG8552152.1"/>
    </source>
</evidence>
<keyword evidence="3" id="KW-1185">Reference proteome</keyword>
<dbReference type="Proteomes" id="UP000789831">
    <property type="component" value="Unassembled WGS sequence"/>
</dbReference>
<sequence length="56" mass="6560">MGVGKTGAFQNTITKHQILDFQYQLNREYLPSPTRPWEKKSNHEGTTRQRLEAQKT</sequence>
<reference evidence="2" key="1">
    <citation type="submission" date="2021-06" db="EMBL/GenBank/DDBJ databases">
        <authorList>
            <person name="Kallberg Y."/>
            <person name="Tangrot J."/>
            <person name="Rosling A."/>
        </authorList>
    </citation>
    <scope>NUCLEOTIDE SEQUENCE</scope>
    <source>
        <strain evidence="2">MT106</strain>
    </source>
</reference>
<name>A0A9N9FRX5_9GLOM</name>
<accession>A0A9N9FRX5</accession>
<gene>
    <name evidence="2" type="ORF">AGERDE_LOCUS6720</name>
</gene>
<dbReference type="AlphaFoldDB" id="A0A9N9FRX5"/>
<proteinExistence type="predicted"/>
<dbReference type="EMBL" id="CAJVPL010001093">
    <property type="protein sequence ID" value="CAG8552152.1"/>
    <property type="molecule type" value="Genomic_DNA"/>
</dbReference>
<comment type="caution">
    <text evidence="2">The sequence shown here is derived from an EMBL/GenBank/DDBJ whole genome shotgun (WGS) entry which is preliminary data.</text>
</comment>
<feature type="compositionally biased region" description="Basic and acidic residues" evidence="1">
    <location>
        <begin position="36"/>
        <end position="56"/>
    </location>
</feature>